<dbReference type="Proteomes" id="UP001333102">
    <property type="component" value="Chromosome"/>
</dbReference>
<evidence type="ECO:0000313" key="2">
    <source>
        <dbReference type="Proteomes" id="UP001333102"/>
    </source>
</evidence>
<proteinExistence type="predicted"/>
<dbReference type="InterPro" id="IPR050490">
    <property type="entry name" value="Bact_solute-bd_prot1"/>
</dbReference>
<dbReference type="InterPro" id="IPR006059">
    <property type="entry name" value="SBP"/>
</dbReference>
<dbReference type="RefSeq" id="WP_324669544.1">
    <property type="nucleotide sequence ID" value="NZ_CP141614.1"/>
</dbReference>
<protein>
    <submittedName>
        <fullName evidence="1">Extracellular solute-binding protein</fullName>
    </submittedName>
</protein>
<dbReference type="EMBL" id="CP141614">
    <property type="protein sequence ID" value="WRP15154.1"/>
    <property type="molecule type" value="Genomic_DNA"/>
</dbReference>
<gene>
    <name evidence="1" type="ORF">VLY81_03000</name>
</gene>
<dbReference type="PANTHER" id="PTHR43649">
    <property type="entry name" value="ARABINOSE-BINDING PROTEIN-RELATED"/>
    <property type="match status" value="1"/>
</dbReference>
<dbReference type="Gene3D" id="3.40.190.10">
    <property type="entry name" value="Periplasmic binding protein-like II"/>
    <property type="match status" value="1"/>
</dbReference>
<dbReference type="Gene3D" id="2.60.120.260">
    <property type="entry name" value="Galactose-binding domain-like"/>
    <property type="match status" value="2"/>
</dbReference>
<dbReference type="Pfam" id="PF01547">
    <property type="entry name" value="SBP_bac_1"/>
    <property type="match status" value="1"/>
</dbReference>
<keyword evidence="2" id="KW-1185">Reference proteome</keyword>
<dbReference type="PANTHER" id="PTHR43649:SF27">
    <property type="entry name" value="EXTRACELLULAR SOLUTE-BINDING PROTEIN FAMILY 1"/>
    <property type="match status" value="1"/>
</dbReference>
<name>A0ABZ1BQZ3_9FIRM</name>
<dbReference type="SUPFAM" id="SSF53850">
    <property type="entry name" value="Periplasmic binding protein-like II"/>
    <property type="match status" value="1"/>
</dbReference>
<evidence type="ECO:0000313" key="1">
    <source>
        <dbReference type="EMBL" id="WRP15154.1"/>
    </source>
</evidence>
<sequence>MRFTRLGIVWRGALLGVVWFGLATLAGAGDAGQLPDAGVLPDRGEPDYVEALAAWEREGVGPVEGVSVTVSGADFVRYVPSPWADDPGPSVETGIGGRPEPVLVWRSPESLVEWEVEVPRTGLYQITVDYYPLEGKRSSIQRDIRINGAFPYVEARRIFFERTFTDAYPPRQDNRGNDIRPPQVEVRSWMRKTVEDADGMFREPLLFYFREGVNRLAMYAHREPIAIASITVHAPHRYPSYADVLERWRQEVPAADPSGVEVVVQAEEAVLKTDPTVRREFNADPKTVPASEGNARLNSFGGWRWRRAGQRVVWEFSVPEDGFYQIGLRVWQGYEFVPVVREVRIDGQILFDEMREVTIPYRPDWQLVRLGEGATGDGQPFLFYLKAGAHTLELVPKVGPARHTVRTLLSVSRAMAGLSRQVAMITGVNPDPHMEWDLGRRLPTLIPTLQELIDRLEAESEYVSRHLASGGRPGVVNTIAEAVHQMRGMMSRPDSIPARQEQFAATQTAIGWWVLRLQEQPLEVDWIWIASSDVPPPEVRSSFWDRLRASWRVFLMSFTRPKQYYAVGSEYDPTQEEGVVLNLWVARGREWAAIMKEMIEDDFTPRTGIKVNVNVVPPGQLQVGFNVLLLAAAAGRAPDVATGVDPNIPVEFAIRGALLNLNQFADYPEVAQRFRPGALIRYRHAGGDYALPETQDFYMLFYRTDILQELGLEPPETWQDVYSMLPLLHRNGYEFYYPGEPDPWVGFIPFLFQHGGSLYTEDGLLSALDRPEAYEAFKEWTGLFTNYRIQKQADFYNRIRTGEMPIGISNYWTYVLLSTAAPELQGWWEMRPIPGRRLPDGRIDRSIGGAGQVAVIFKQTRYPRESWELLKWWTSADVQVRFARELEALIGSEARWNTANVEALRDLPWPRKDLEAIEEQWQWFMETPVVLGGYFTPRHLNNAWNRVVLQGWHPREALEEAVKEINRELVKKQEEFGMTPSEAAPAWAR</sequence>
<reference evidence="2" key="1">
    <citation type="submission" date="2023-12" db="EMBL/GenBank/DDBJ databases">
        <title>Novel isolates from deep terrestrial aquifers shed light on the physiology and ecology of the class Limnochordia.</title>
        <authorList>
            <person name="Karnachuk O.V."/>
            <person name="Lukina A.P."/>
            <person name="Avakyan M.R."/>
            <person name="Kadnikov V."/>
            <person name="Begmatov S."/>
            <person name="Beletsky A.V."/>
            <person name="Mardanov A.V."/>
            <person name="Ravin N.V."/>
        </authorList>
    </citation>
    <scope>NUCLEOTIDE SEQUENCE [LARGE SCALE GENOMIC DNA]</scope>
    <source>
        <strain evidence="2">LN</strain>
    </source>
</reference>
<organism evidence="1 2">
    <name type="scientific">Geochorda subterranea</name>
    <dbReference type="NCBI Taxonomy" id="3109564"/>
    <lineage>
        <taxon>Bacteria</taxon>
        <taxon>Bacillati</taxon>
        <taxon>Bacillota</taxon>
        <taxon>Limnochordia</taxon>
        <taxon>Limnochordales</taxon>
        <taxon>Geochordaceae</taxon>
        <taxon>Geochorda</taxon>
    </lineage>
</organism>
<accession>A0ABZ1BQZ3</accession>